<dbReference type="Proteomes" id="UP001142592">
    <property type="component" value="Unassembled WGS sequence"/>
</dbReference>
<proteinExistence type="predicted"/>
<evidence type="ECO:0000313" key="2">
    <source>
        <dbReference type="Proteomes" id="UP001142592"/>
    </source>
</evidence>
<gene>
    <name evidence="1" type="ORF">OQZ29_21085</name>
</gene>
<organism evidence="1 2">
    <name type="scientific">Pedobacter agri</name>
    <dbReference type="NCBI Taxonomy" id="454586"/>
    <lineage>
        <taxon>Bacteria</taxon>
        <taxon>Pseudomonadati</taxon>
        <taxon>Bacteroidota</taxon>
        <taxon>Sphingobacteriia</taxon>
        <taxon>Sphingobacteriales</taxon>
        <taxon>Sphingobacteriaceae</taxon>
        <taxon>Pedobacter</taxon>
    </lineage>
</organism>
<name>A0A9X3DJB8_9SPHI</name>
<keyword evidence="2" id="KW-1185">Reference proteome</keyword>
<protein>
    <submittedName>
        <fullName evidence="1">Uncharacterized protein</fullName>
    </submittedName>
</protein>
<comment type="caution">
    <text evidence="1">The sequence shown here is derived from an EMBL/GenBank/DDBJ whole genome shotgun (WGS) entry which is preliminary data.</text>
</comment>
<dbReference type="AlphaFoldDB" id="A0A9X3DJB8"/>
<sequence>MGWDISYHPIDEEQMKAWYFDVLEKKALVNTLASQHGIEDFYQQKYIDTINVALETGSDDNFEHTHGYYIAVIQGFFEKYFYVRGGALSFAESDVFQKYFKPWEAIIPEHRFAQKIHNRIVENYSSGIYIPKEKVTQLLNDYKNDALIKTALDELFSHGRIAVFLKALAYADGKGLGLLEATEVVEPNPLDLNSSACYSNLFNCDPEGARLYQDTAMAQFAEIEKREGLAEGTIINNAEHVVNHIQPVEPKKEKGFWKKLFGK</sequence>
<dbReference type="RefSeq" id="WP_010600391.1">
    <property type="nucleotide sequence ID" value="NZ_JAPJUH010000007.1"/>
</dbReference>
<reference evidence="1" key="1">
    <citation type="submission" date="2022-11" db="EMBL/GenBank/DDBJ databases">
        <authorList>
            <person name="Graham C."/>
            <person name="Newman J.D."/>
        </authorList>
    </citation>
    <scope>NUCLEOTIDE SEQUENCE</scope>
    <source>
        <strain evidence="1">DSM 19486</strain>
    </source>
</reference>
<dbReference type="EMBL" id="JAPJUH010000007">
    <property type="protein sequence ID" value="MCX3267270.1"/>
    <property type="molecule type" value="Genomic_DNA"/>
</dbReference>
<accession>A0A9X3DJB8</accession>
<evidence type="ECO:0000313" key="1">
    <source>
        <dbReference type="EMBL" id="MCX3267270.1"/>
    </source>
</evidence>